<reference evidence="1 2" key="1">
    <citation type="submission" date="2016-10" db="EMBL/GenBank/DDBJ databases">
        <authorList>
            <person name="de Groot N.N."/>
        </authorList>
    </citation>
    <scope>NUCLEOTIDE SEQUENCE [LARGE SCALE GENOMIC DNA]</scope>
    <source>
        <strain evidence="1 2">DSM 44993</strain>
    </source>
</reference>
<organism evidence="1 2">
    <name type="scientific">Amycolatopsis saalfeldensis</name>
    <dbReference type="NCBI Taxonomy" id="394193"/>
    <lineage>
        <taxon>Bacteria</taxon>
        <taxon>Bacillati</taxon>
        <taxon>Actinomycetota</taxon>
        <taxon>Actinomycetes</taxon>
        <taxon>Pseudonocardiales</taxon>
        <taxon>Pseudonocardiaceae</taxon>
        <taxon>Amycolatopsis</taxon>
    </lineage>
</organism>
<dbReference type="AlphaFoldDB" id="A0A1H8YPM1"/>
<proteinExistence type="predicted"/>
<dbReference type="Proteomes" id="UP000198582">
    <property type="component" value="Unassembled WGS sequence"/>
</dbReference>
<dbReference type="RefSeq" id="WP_091629282.1">
    <property type="nucleotide sequence ID" value="NZ_FOEF01000038.1"/>
</dbReference>
<dbReference type="EMBL" id="FOEF01000038">
    <property type="protein sequence ID" value="SEP54165.1"/>
    <property type="molecule type" value="Genomic_DNA"/>
</dbReference>
<keyword evidence="2" id="KW-1185">Reference proteome</keyword>
<evidence type="ECO:0000313" key="1">
    <source>
        <dbReference type="EMBL" id="SEP54165.1"/>
    </source>
</evidence>
<accession>A0A1H8YPM1</accession>
<sequence length="106" mass="11891">MTDDSDGRKTRSDLREQFAREVVLDQRVAAETAYALAFRYRNEDVDGERRFDIAKVWATRAVELLDGLPADQLDDVAATRPSVGGIAIPDLFHSGIVRERLCDVLL</sequence>
<dbReference type="STRING" id="394193.SAMN04489732_13819"/>
<dbReference type="OrthoDB" id="3873720at2"/>
<gene>
    <name evidence="1" type="ORF">SAMN04489732_13819</name>
</gene>
<name>A0A1H8YPM1_9PSEU</name>
<protein>
    <submittedName>
        <fullName evidence="1">Uncharacterized protein</fullName>
    </submittedName>
</protein>
<evidence type="ECO:0000313" key="2">
    <source>
        <dbReference type="Proteomes" id="UP000198582"/>
    </source>
</evidence>